<keyword evidence="3" id="KW-0238">DNA-binding</keyword>
<sequence>RSYYRCTSATCGVKKRVERSCEDPTVVMTTYEGQHTHVCPVGPRGGGVGSVGWHHHHHQGYPPGAVGAVPLLVPRSVDVPAFSLPLQHPAPLPFFARNLTSMADLAPVDGVAGGVLRDGRLGVYGSERRYSNPMGAGAADRLIRDHGLLQDLVPRVVVKKSEEE</sequence>
<proteinExistence type="predicted"/>
<dbReference type="EMBL" id="GDJX01007626">
    <property type="protein sequence ID" value="JAT60310.1"/>
    <property type="molecule type" value="Transcribed_RNA"/>
</dbReference>
<organism evidence="7">
    <name type="scientific">Anthurium amnicola</name>
    <dbReference type="NCBI Taxonomy" id="1678845"/>
    <lineage>
        <taxon>Eukaryota</taxon>
        <taxon>Viridiplantae</taxon>
        <taxon>Streptophyta</taxon>
        <taxon>Embryophyta</taxon>
        <taxon>Tracheophyta</taxon>
        <taxon>Spermatophyta</taxon>
        <taxon>Magnoliopsida</taxon>
        <taxon>Liliopsida</taxon>
        <taxon>Araceae</taxon>
        <taxon>Pothoideae</taxon>
        <taxon>Potheae</taxon>
        <taxon>Anthurium</taxon>
    </lineage>
</organism>
<reference evidence="7" key="1">
    <citation type="submission" date="2015-07" db="EMBL/GenBank/DDBJ databases">
        <title>Transcriptome Assembly of Anthurium amnicola.</title>
        <authorList>
            <person name="Suzuki J."/>
        </authorList>
    </citation>
    <scope>NUCLEOTIDE SEQUENCE</scope>
</reference>
<accession>A0A1D1YID9</accession>
<dbReference type="InterPro" id="IPR036576">
    <property type="entry name" value="WRKY_dom_sf"/>
</dbReference>
<dbReference type="GO" id="GO:0005634">
    <property type="term" value="C:nucleus"/>
    <property type="evidence" value="ECO:0007669"/>
    <property type="project" value="UniProtKB-SubCell"/>
</dbReference>
<dbReference type="InterPro" id="IPR044810">
    <property type="entry name" value="WRKY_plant"/>
</dbReference>
<dbReference type="PROSITE" id="PS50811">
    <property type="entry name" value="WRKY"/>
    <property type="match status" value="1"/>
</dbReference>
<keyword evidence="2" id="KW-0805">Transcription regulation</keyword>
<comment type="subcellular location">
    <subcellularLocation>
        <location evidence="1">Nucleus</location>
    </subcellularLocation>
</comment>
<evidence type="ECO:0000256" key="2">
    <source>
        <dbReference type="ARBA" id="ARBA00023015"/>
    </source>
</evidence>
<evidence type="ECO:0000256" key="3">
    <source>
        <dbReference type="ARBA" id="ARBA00023125"/>
    </source>
</evidence>
<evidence type="ECO:0000259" key="6">
    <source>
        <dbReference type="PROSITE" id="PS50811"/>
    </source>
</evidence>
<evidence type="ECO:0000256" key="4">
    <source>
        <dbReference type="ARBA" id="ARBA00023163"/>
    </source>
</evidence>
<evidence type="ECO:0000313" key="8">
    <source>
        <dbReference type="EMBL" id="JAT60310.1"/>
    </source>
</evidence>
<feature type="domain" description="WRKY" evidence="6">
    <location>
        <begin position="1"/>
        <end position="40"/>
    </location>
</feature>
<dbReference type="PANTHER" id="PTHR31221">
    <property type="entry name" value="WRKY TRANSCRIPTION FACTOR PROTEIN 1-RELATED"/>
    <property type="match status" value="1"/>
</dbReference>
<dbReference type="AlphaFoldDB" id="A0A1D1YID9"/>
<dbReference type="SUPFAM" id="SSF118290">
    <property type="entry name" value="WRKY DNA-binding domain"/>
    <property type="match status" value="1"/>
</dbReference>
<dbReference type="EMBL" id="GDJX01013524">
    <property type="protein sequence ID" value="JAT54412.1"/>
    <property type="molecule type" value="Transcribed_RNA"/>
</dbReference>
<dbReference type="GO" id="GO:0003700">
    <property type="term" value="F:DNA-binding transcription factor activity"/>
    <property type="evidence" value="ECO:0007669"/>
    <property type="project" value="InterPro"/>
</dbReference>
<dbReference type="Gene3D" id="2.20.25.80">
    <property type="entry name" value="WRKY domain"/>
    <property type="match status" value="1"/>
</dbReference>
<name>A0A1D1YID9_9ARAE</name>
<dbReference type="InterPro" id="IPR003657">
    <property type="entry name" value="WRKY_dom"/>
</dbReference>
<dbReference type="GO" id="GO:0043565">
    <property type="term" value="F:sequence-specific DNA binding"/>
    <property type="evidence" value="ECO:0007669"/>
    <property type="project" value="InterPro"/>
</dbReference>
<evidence type="ECO:0000313" key="7">
    <source>
        <dbReference type="EMBL" id="JAT54412.1"/>
    </source>
</evidence>
<protein>
    <submittedName>
        <fullName evidence="7">Putative WRKY transcription factor 48</fullName>
    </submittedName>
</protein>
<evidence type="ECO:0000256" key="5">
    <source>
        <dbReference type="ARBA" id="ARBA00023242"/>
    </source>
</evidence>
<gene>
    <name evidence="7" type="primary">WRKY48_1</name>
    <name evidence="8" type="synonym">WRKY48_0</name>
    <name evidence="7" type="ORF">g.30020</name>
    <name evidence="8" type="ORF">g.30022</name>
</gene>
<dbReference type="Pfam" id="PF03106">
    <property type="entry name" value="WRKY"/>
    <property type="match status" value="1"/>
</dbReference>
<feature type="non-terminal residue" evidence="7">
    <location>
        <position position="1"/>
    </location>
</feature>
<dbReference type="PANTHER" id="PTHR31221:SF334">
    <property type="entry name" value="WRKY TRANSCRIPTION FACTOR 57-RELATED"/>
    <property type="match status" value="1"/>
</dbReference>
<evidence type="ECO:0000256" key="1">
    <source>
        <dbReference type="ARBA" id="ARBA00004123"/>
    </source>
</evidence>
<dbReference type="SMART" id="SM00774">
    <property type="entry name" value="WRKY"/>
    <property type="match status" value="1"/>
</dbReference>
<keyword evidence="4" id="KW-0804">Transcription</keyword>
<keyword evidence="5" id="KW-0539">Nucleus</keyword>